<sequence length="457" mass="51117">FFHKSLPGYATLAHLAHLDVPGRYLVARTLWSDLPVYFHNVYAPVESHLRGAFFELLPRDFEPDNHGLVSHLNHKATYDPNHYGGDHLAHTVSLHQGSPPTSRSSWRLPRELLADPTIREAITKEATSLLDRMRAGPNLNHGAMWYGWLKRMRTLLKKCHRLHISARRSNLQHLGLQLAAAKRALEWHTDHATAVPDLEAAQHVVDMAKAEHRQHARDLQFDFHANTNERGSSHFFRKPLGTKVPINCVTVDGTTVTDEASVQAACTAHWRGIMTTPRDATPPDAARRRTVVETLTKRLSQPYRESLDEPIMAPELCAALKTMNPAKSPGPDGWSAGFFQVAPETFAELLLLVFNYQLRHHGQLLPHQRRSAITLLHKGGDRGMPGNYRPISLMPVEVKVLSRALAFRLAQYAPSSSTPHKPDSSLAAGRTMSVCTEGSDRVLQLVQLGPMTLARRN</sequence>
<reference evidence="1 2" key="1">
    <citation type="submission" date="2018-08" db="EMBL/GenBank/DDBJ databases">
        <title>Aphanomyces genome sequencing and annotation.</title>
        <authorList>
            <person name="Minardi D."/>
            <person name="Oidtmann B."/>
            <person name="Van Der Giezen M."/>
            <person name="Studholme D.J."/>
        </authorList>
    </citation>
    <scope>NUCLEOTIDE SEQUENCE [LARGE SCALE GENOMIC DNA]</scope>
    <source>
        <strain evidence="1 2">NJM0002</strain>
    </source>
</reference>
<name>A0A418AF48_9STRA</name>
<dbReference type="AlphaFoldDB" id="A0A418AF48"/>
<protein>
    <recommendedName>
        <fullName evidence="3">Reverse transcriptase domain-containing protein</fullName>
    </recommendedName>
</protein>
<feature type="non-terminal residue" evidence="1">
    <location>
        <position position="1"/>
    </location>
</feature>
<dbReference type="Proteomes" id="UP000285060">
    <property type="component" value="Unassembled WGS sequence"/>
</dbReference>
<comment type="caution">
    <text evidence="1">The sequence shown here is derived from an EMBL/GenBank/DDBJ whole genome shotgun (WGS) entry which is preliminary data.</text>
</comment>
<proteinExistence type="predicted"/>
<evidence type="ECO:0000313" key="2">
    <source>
        <dbReference type="Proteomes" id="UP000285060"/>
    </source>
</evidence>
<dbReference type="EMBL" id="QUSY01003957">
    <property type="protein sequence ID" value="RHY15513.1"/>
    <property type="molecule type" value="Genomic_DNA"/>
</dbReference>
<gene>
    <name evidence="1" type="ORF">DYB32_010753</name>
</gene>
<dbReference type="VEuPathDB" id="FungiDB:H310_14773"/>
<dbReference type="PANTHER" id="PTHR19446">
    <property type="entry name" value="REVERSE TRANSCRIPTASES"/>
    <property type="match status" value="1"/>
</dbReference>
<dbReference type="VEuPathDB" id="FungiDB:H310_02807"/>
<evidence type="ECO:0008006" key="3">
    <source>
        <dbReference type="Google" id="ProtNLM"/>
    </source>
</evidence>
<organism evidence="1 2">
    <name type="scientific">Aphanomyces invadans</name>
    <dbReference type="NCBI Taxonomy" id="157072"/>
    <lineage>
        <taxon>Eukaryota</taxon>
        <taxon>Sar</taxon>
        <taxon>Stramenopiles</taxon>
        <taxon>Oomycota</taxon>
        <taxon>Saprolegniomycetes</taxon>
        <taxon>Saprolegniales</taxon>
        <taxon>Verrucalvaceae</taxon>
        <taxon>Aphanomyces</taxon>
    </lineage>
</organism>
<evidence type="ECO:0000313" key="1">
    <source>
        <dbReference type="EMBL" id="RHY15513.1"/>
    </source>
</evidence>
<accession>A0A418AF48</accession>
<keyword evidence="2" id="KW-1185">Reference proteome</keyword>